<feature type="compositionally biased region" description="Basic residues" evidence="1">
    <location>
        <begin position="28"/>
        <end position="43"/>
    </location>
</feature>
<keyword evidence="2" id="KW-1133">Transmembrane helix</keyword>
<dbReference type="EMBL" id="HBFG01001429">
    <property type="protein sequence ID" value="CAD8729592.1"/>
    <property type="molecule type" value="Transcribed_RNA"/>
</dbReference>
<dbReference type="Pfam" id="PF00069">
    <property type="entry name" value="Pkinase"/>
    <property type="match status" value="1"/>
</dbReference>
<accession>A0A7S0TBB4</accession>
<evidence type="ECO:0000259" key="3">
    <source>
        <dbReference type="PROSITE" id="PS50011"/>
    </source>
</evidence>
<evidence type="ECO:0000256" key="2">
    <source>
        <dbReference type="SAM" id="Phobius"/>
    </source>
</evidence>
<evidence type="ECO:0000313" key="4">
    <source>
        <dbReference type="EMBL" id="CAD8729592.1"/>
    </source>
</evidence>
<dbReference type="InterPro" id="IPR051681">
    <property type="entry name" value="Ser/Thr_Kinases-Pseudokinases"/>
</dbReference>
<dbReference type="InterPro" id="IPR011009">
    <property type="entry name" value="Kinase-like_dom_sf"/>
</dbReference>
<feature type="domain" description="Protein kinase" evidence="3">
    <location>
        <begin position="236"/>
        <end position="521"/>
    </location>
</feature>
<name>A0A7S0TBB4_9STRA</name>
<dbReference type="PROSITE" id="PS50011">
    <property type="entry name" value="PROTEIN_KINASE_DOM"/>
    <property type="match status" value="1"/>
</dbReference>
<reference evidence="4" key="1">
    <citation type="submission" date="2021-01" db="EMBL/GenBank/DDBJ databases">
        <authorList>
            <person name="Corre E."/>
            <person name="Pelletier E."/>
            <person name="Niang G."/>
            <person name="Scheremetjew M."/>
            <person name="Finn R."/>
            <person name="Kale V."/>
            <person name="Holt S."/>
            <person name="Cochrane G."/>
            <person name="Meng A."/>
            <person name="Brown T."/>
            <person name="Cohen L."/>
        </authorList>
    </citation>
    <scope>NUCLEOTIDE SEQUENCE</scope>
    <source>
        <strain evidence="4">B596</strain>
    </source>
</reference>
<dbReference type="AlphaFoldDB" id="A0A7S0TBB4"/>
<dbReference type="SUPFAM" id="SSF56112">
    <property type="entry name" value="Protein kinase-like (PK-like)"/>
    <property type="match status" value="1"/>
</dbReference>
<protein>
    <recommendedName>
        <fullName evidence="3">Protein kinase domain-containing protein</fullName>
    </recommendedName>
</protein>
<keyword evidence="2" id="KW-0812">Transmembrane</keyword>
<keyword evidence="2" id="KW-0472">Membrane</keyword>
<dbReference type="PANTHER" id="PTHR44329">
    <property type="entry name" value="SERINE/THREONINE-PROTEIN KINASE TNNI3K-RELATED"/>
    <property type="match status" value="1"/>
</dbReference>
<dbReference type="GO" id="GO:0004674">
    <property type="term" value="F:protein serine/threonine kinase activity"/>
    <property type="evidence" value="ECO:0007669"/>
    <property type="project" value="TreeGrafter"/>
</dbReference>
<dbReference type="PANTHER" id="PTHR44329:SF214">
    <property type="entry name" value="PROTEIN KINASE DOMAIN-CONTAINING PROTEIN"/>
    <property type="match status" value="1"/>
</dbReference>
<organism evidence="4">
    <name type="scientific">Pseudo-nitzschia delicatissima</name>
    <dbReference type="NCBI Taxonomy" id="44447"/>
    <lineage>
        <taxon>Eukaryota</taxon>
        <taxon>Sar</taxon>
        <taxon>Stramenopiles</taxon>
        <taxon>Ochrophyta</taxon>
        <taxon>Bacillariophyta</taxon>
        <taxon>Bacillariophyceae</taxon>
        <taxon>Bacillariophycidae</taxon>
        <taxon>Bacillariales</taxon>
        <taxon>Bacillariaceae</taxon>
        <taxon>Pseudo-nitzschia</taxon>
    </lineage>
</organism>
<dbReference type="Gene3D" id="1.10.510.10">
    <property type="entry name" value="Transferase(Phosphotransferase) domain 1"/>
    <property type="match status" value="1"/>
</dbReference>
<sequence length="534" mass="61669">MILKRSSHTVPEGSLLPTTNDDNGAMKSLRKLPPKQKHRRSAGKKTQLVRILGYTMLCFVVFLYVVGTRHVLSMSSSDSARERINNVSLNPRSVIGTKDIDAPRMARSLSGKPRVIGYYYDLTDSESFVGTERLDPNMIVLLNSKTRIMREVFMTPQQVEKQEHLLDSKSYDYGKADTLQDQGDGCVAQYGWMEKSFPTCNLLMEVDHSNLNYLPIFHENHYNNKHDEPVASGSLHSYSALIASGGWRDVWTVENFLRHNSKQEETFILKTMKYEHEFEERNYDRHRRDHVAMERLTASKFIMNIYGFCGNSGLFEYANGGDLSDSIWYNYHPRKDADEKPWTPEEKMVVAYQAATGLADVHNFAKEGVVAVVHADIAGDQYVYVEEEGVYKLNDFNRARFLAINSKTNELCNFTVGSNSGTWRSPEEYRYDRETEKIDVYSFGNLLHYLLTGKKLFYDHEDRSSKDIKKMVMEGKRTNIPTKYANSTDPFEQTFVKAIHRAWIHDPRKRATARELQNMFIQQLEKANVKKETW</sequence>
<evidence type="ECO:0000256" key="1">
    <source>
        <dbReference type="SAM" id="MobiDB-lite"/>
    </source>
</evidence>
<proteinExistence type="predicted"/>
<feature type="region of interest" description="Disordered" evidence="1">
    <location>
        <begin position="1"/>
        <end position="43"/>
    </location>
</feature>
<feature type="transmembrane region" description="Helical" evidence="2">
    <location>
        <begin position="48"/>
        <end position="67"/>
    </location>
</feature>
<dbReference type="InterPro" id="IPR000719">
    <property type="entry name" value="Prot_kinase_dom"/>
</dbReference>
<dbReference type="GO" id="GO:0005524">
    <property type="term" value="F:ATP binding"/>
    <property type="evidence" value="ECO:0007669"/>
    <property type="project" value="InterPro"/>
</dbReference>
<gene>
    <name evidence="4" type="ORF">PDEL0327_LOCUS1085</name>
</gene>